<evidence type="ECO:0000313" key="11">
    <source>
        <dbReference type="Proteomes" id="UP001303373"/>
    </source>
</evidence>
<keyword evidence="9" id="KW-0812">Transmembrane</keyword>
<dbReference type="InterPro" id="IPR001128">
    <property type="entry name" value="Cyt_P450"/>
</dbReference>
<evidence type="ECO:0000313" key="10">
    <source>
        <dbReference type="EMBL" id="WPH04118.1"/>
    </source>
</evidence>
<dbReference type="Pfam" id="PF00067">
    <property type="entry name" value="p450"/>
    <property type="match status" value="1"/>
</dbReference>
<dbReference type="CDD" id="cd11062">
    <property type="entry name" value="CYP58-like"/>
    <property type="match status" value="1"/>
</dbReference>
<sequence>MDSISVIPLIITALLLYISVGAVRRLYFSRISHVPGPKLAALTYLYQRYWDVWPCSGQFMFHTIELHKRYGPIVRVGPDEVHIDDASFYSECYPSSIIRRRDKSPLQFGWYQGTGEFSDGSSFSTLANQLHRSRRAGIAPFFSKQMVRDLEPRVKDKVLRLRAALLRHSKAIHKEEQLVDMNNAMSALTMDVISEYAFGRSIGALDRPDLAKPYNDALRESMKIHPFGRAFPALARNLIYLPQWITNHSPLLVASEGFQNIVKDLSTKAFADAHNTDTRGKRTVLHSILQSPEVPESEKTFPRINAEGVILFGAGTETTGRTLAITILHILADPSIHARLLEELRPLIPSYQAPLPPVSQLEALPFLTAVINEGLRMGHGACGRLSRIAPDENLVFPNGLKGPVIIPAGTTFSQSSYLIHTNQEIYPDPFNFRPERFLSSENATDAENEAVNRAKANLVPFGRGTRACVGLNLAYSELYLPWLQ</sequence>
<evidence type="ECO:0000256" key="6">
    <source>
        <dbReference type="ARBA" id="ARBA00023033"/>
    </source>
</evidence>
<accession>A0AAQ3MBU8</accession>
<evidence type="ECO:0000256" key="7">
    <source>
        <dbReference type="PIRSR" id="PIRSR602401-1"/>
    </source>
</evidence>
<feature type="transmembrane region" description="Helical" evidence="9">
    <location>
        <begin position="6"/>
        <end position="23"/>
    </location>
</feature>
<dbReference type="GO" id="GO:0016705">
    <property type="term" value="F:oxidoreductase activity, acting on paired donors, with incorporation or reduction of molecular oxygen"/>
    <property type="evidence" value="ECO:0007669"/>
    <property type="project" value="InterPro"/>
</dbReference>
<evidence type="ECO:0000256" key="4">
    <source>
        <dbReference type="ARBA" id="ARBA00023002"/>
    </source>
</evidence>
<comment type="similarity">
    <text evidence="2 8">Belongs to the cytochrome P450 family.</text>
</comment>
<dbReference type="PANTHER" id="PTHR24305">
    <property type="entry name" value="CYTOCHROME P450"/>
    <property type="match status" value="1"/>
</dbReference>
<keyword evidence="11" id="KW-1185">Reference proteome</keyword>
<dbReference type="GO" id="GO:0020037">
    <property type="term" value="F:heme binding"/>
    <property type="evidence" value="ECO:0007669"/>
    <property type="project" value="InterPro"/>
</dbReference>
<keyword evidence="9" id="KW-0472">Membrane</keyword>
<organism evidence="10 11">
    <name type="scientific">Acrodontium crateriforme</name>
    <dbReference type="NCBI Taxonomy" id="150365"/>
    <lineage>
        <taxon>Eukaryota</taxon>
        <taxon>Fungi</taxon>
        <taxon>Dikarya</taxon>
        <taxon>Ascomycota</taxon>
        <taxon>Pezizomycotina</taxon>
        <taxon>Dothideomycetes</taxon>
        <taxon>Dothideomycetidae</taxon>
        <taxon>Mycosphaerellales</taxon>
        <taxon>Teratosphaeriaceae</taxon>
        <taxon>Acrodontium</taxon>
    </lineage>
</organism>
<dbReference type="InterPro" id="IPR002401">
    <property type="entry name" value="Cyt_P450_E_grp-I"/>
</dbReference>
<dbReference type="InterPro" id="IPR017972">
    <property type="entry name" value="Cyt_P450_CS"/>
</dbReference>
<reference evidence="10 11" key="1">
    <citation type="submission" date="2023-11" db="EMBL/GenBank/DDBJ databases">
        <title>An acidophilic fungus is an integral part of prey digestion in a carnivorous sundew plant.</title>
        <authorList>
            <person name="Tsai I.J."/>
        </authorList>
    </citation>
    <scope>NUCLEOTIDE SEQUENCE [LARGE SCALE GENOMIC DNA]</scope>
    <source>
        <strain evidence="10">169a</strain>
    </source>
</reference>
<keyword evidence="9" id="KW-1133">Transmembrane helix</keyword>
<dbReference type="PRINTS" id="PR00385">
    <property type="entry name" value="P450"/>
</dbReference>
<evidence type="ECO:0000256" key="5">
    <source>
        <dbReference type="ARBA" id="ARBA00023004"/>
    </source>
</evidence>
<evidence type="ECO:0000256" key="9">
    <source>
        <dbReference type="SAM" id="Phobius"/>
    </source>
</evidence>
<dbReference type="GO" id="GO:0004497">
    <property type="term" value="F:monooxygenase activity"/>
    <property type="evidence" value="ECO:0007669"/>
    <property type="project" value="UniProtKB-KW"/>
</dbReference>
<name>A0AAQ3MBU8_9PEZI</name>
<comment type="cofactor">
    <cofactor evidence="1 7">
        <name>heme</name>
        <dbReference type="ChEBI" id="CHEBI:30413"/>
    </cofactor>
</comment>
<dbReference type="Proteomes" id="UP001303373">
    <property type="component" value="Chromosome 12"/>
</dbReference>
<keyword evidence="5 7" id="KW-0408">Iron</keyword>
<dbReference type="PRINTS" id="PR00463">
    <property type="entry name" value="EP450I"/>
</dbReference>
<evidence type="ECO:0000256" key="2">
    <source>
        <dbReference type="ARBA" id="ARBA00010617"/>
    </source>
</evidence>
<gene>
    <name evidence="10" type="ORF">R9X50_00700300</name>
</gene>
<evidence type="ECO:0000256" key="3">
    <source>
        <dbReference type="ARBA" id="ARBA00022723"/>
    </source>
</evidence>
<keyword evidence="3 7" id="KW-0479">Metal-binding</keyword>
<feature type="binding site" description="axial binding residue" evidence="7">
    <location>
        <position position="468"/>
    </location>
    <ligand>
        <name>heme</name>
        <dbReference type="ChEBI" id="CHEBI:30413"/>
    </ligand>
    <ligandPart>
        <name>Fe</name>
        <dbReference type="ChEBI" id="CHEBI:18248"/>
    </ligandPart>
</feature>
<evidence type="ECO:0000256" key="1">
    <source>
        <dbReference type="ARBA" id="ARBA00001971"/>
    </source>
</evidence>
<dbReference type="AlphaFoldDB" id="A0AAQ3MBU8"/>
<proteinExistence type="inferred from homology"/>
<dbReference type="InterPro" id="IPR036396">
    <property type="entry name" value="Cyt_P450_sf"/>
</dbReference>
<evidence type="ECO:0000256" key="8">
    <source>
        <dbReference type="RuleBase" id="RU000461"/>
    </source>
</evidence>
<dbReference type="SUPFAM" id="SSF48264">
    <property type="entry name" value="Cytochrome P450"/>
    <property type="match status" value="1"/>
</dbReference>
<dbReference type="InterPro" id="IPR050121">
    <property type="entry name" value="Cytochrome_P450_monoxygenase"/>
</dbReference>
<protein>
    <submittedName>
        <fullName evidence="10">Cytochrome P450 CYP682N1</fullName>
    </submittedName>
</protein>
<keyword evidence="4 8" id="KW-0560">Oxidoreductase</keyword>
<keyword evidence="7 8" id="KW-0349">Heme</keyword>
<dbReference type="EMBL" id="CP138591">
    <property type="protein sequence ID" value="WPH04118.1"/>
    <property type="molecule type" value="Genomic_DNA"/>
</dbReference>
<dbReference type="PANTHER" id="PTHR24305:SF157">
    <property type="entry name" value="N-ACETYLTRYPTOPHAN 6-HYDROXYLASE IVOC-RELATED"/>
    <property type="match status" value="1"/>
</dbReference>
<dbReference type="Gene3D" id="1.10.630.10">
    <property type="entry name" value="Cytochrome P450"/>
    <property type="match status" value="1"/>
</dbReference>
<dbReference type="PROSITE" id="PS00086">
    <property type="entry name" value="CYTOCHROME_P450"/>
    <property type="match status" value="1"/>
</dbReference>
<keyword evidence="6 8" id="KW-0503">Monooxygenase</keyword>
<dbReference type="GO" id="GO:0005506">
    <property type="term" value="F:iron ion binding"/>
    <property type="evidence" value="ECO:0007669"/>
    <property type="project" value="InterPro"/>
</dbReference>